<dbReference type="RefSeq" id="WP_310822062.1">
    <property type="nucleotide sequence ID" value="NZ_JALLIR010000001.1"/>
</dbReference>
<feature type="transmembrane region" description="Helical" evidence="1">
    <location>
        <begin position="249"/>
        <end position="268"/>
    </location>
</feature>
<evidence type="ECO:0000313" key="4">
    <source>
        <dbReference type="Proteomes" id="UP001185068"/>
    </source>
</evidence>
<dbReference type="EMBL" id="JALLIR010000001">
    <property type="protein sequence ID" value="MDR9946243.1"/>
    <property type="molecule type" value="Genomic_DNA"/>
</dbReference>
<reference evidence="3" key="1">
    <citation type="submission" date="2022-11" db="EMBL/GenBank/DDBJ databases">
        <title>blaNDM-1 and qnrB1 co-producing ST413 Enterobacter.</title>
        <authorList>
            <person name="Halder G."/>
            <person name="Chaudhuri B."/>
            <person name="Dutta S."/>
        </authorList>
    </citation>
    <scope>NUCLEOTIDE SEQUENCE</scope>
    <source>
        <strain evidence="3">PEER684</strain>
    </source>
</reference>
<keyword evidence="3" id="KW-0808">Transferase</keyword>
<protein>
    <submittedName>
        <fullName evidence="3">Acyltransferase</fullName>
    </submittedName>
</protein>
<dbReference type="InterPro" id="IPR050879">
    <property type="entry name" value="Acyltransferase_3"/>
</dbReference>
<dbReference type="PANTHER" id="PTHR23028:SF53">
    <property type="entry name" value="ACYL_TRANSF_3 DOMAIN-CONTAINING PROTEIN"/>
    <property type="match status" value="1"/>
</dbReference>
<feature type="transmembrane region" description="Helical" evidence="1">
    <location>
        <begin position="77"/>
        <end position="96"/>
    </location>
</feature>
<accession>A0AAE4DVA4</accession>
<feature type="transmembrane region" description="Helical" evidence="1">
    <location>
        <begin position="194"/>
        <end position="213"/>
    </location>
</feature>
<evidence type="ECO:0000259" key="2">
    <source>
        <dbReference type="Pfam" id="PF01757"/>
    </source>
</evidence>
<dbReference type="Proteomes" id="UP001185068">
    <property type="component" value="Unassembled WGS sequence"/>
</dbReference>
<sequence>MSRNNCFDLLRLFAAVMVVVYHHAGFMKFPLENPGQWFPLDSIWVQMFISISGYLVTKSFITSKGFDQYMVKRCLRIFPAIFLCSFLVIYVIVPFWERDVIGFITSEKTFKSFLNMALLHGINVGNAENPYGLRTLVNPPLWTLAYEFLLYICLGILMSINRTWISPAIMIALSIILCAGYADSLKNSYFYGVQYWTFLRLGINFYVGSLMFLTVDKWGGDKYKLTLASVCILVLYYLSGNVADVDMLGRVALSVLTILAGVTFATGIGSGKFDISYGVYIWSWPVQAVVVSMIKIDFWYSLALSLLIIFVISFLSRNLFEERFLKLKPI</sequence>
<feature type="transmembrane region" description="Helical" evidence="1">
    <location>
        <begin position="300"/>
        <end position="320"/>
    </location>
</feature>
<comment type="caution">
    <text evidence="3">The sequence shown here is derived from an EMBL/GenBank/DDBJ whole genome shotgun (WGS) entry which is preliminary data.</text>
</comment>
<name>A0AAE4DVA4_9ENTR</name>
<dbReference type="GO" id="GO:0016747">
    <property type="term" value="F:acyltransferase activity, transferring groups other than amino-acyl groups"/>
    <property type="evidence" value="ECO:0007669"/>
    <property type="project" value="InterPro"/>
</dbReference>
<keyword evidence="3" id="KW-0012">Acyltransferase</keyword>
<evidence type="ECO:0000313" key="3">
    <source>
        <dbReference type="EMBL" id="MDR9946243.1"/>
    </source>
</evidence>
<dbReference type="GO" id="GO:0000271">
    <property type="term" value="P:polysaccharide biosynthetic process"/>
    <property type="evidence" value="ECO:0007669"/>
    <property type="project" value="TreeGrafter"/>
</dbReference>
<proteinExistence type="predicted"/>
<dbReference type="Pfam" id="PF01757">
    <property type="entry name" value="Acyl_transf_3"/>
    <property type="match status" value="1"/>
</dbReference>
<feature type="transmembrane region" description="Helical" evidence="1">
    <location>
        <begin position="37"/>
        <end position="56"/>
    </location>
</feature>
<gene>
    <name evidence="3" type="ORF">MX989_09140</name>
</gene>
<dbReference type="AlphaFoldDB" id="A0AAE4DVA4"/>
<feature type="transmembrane region" description="Helical" evidence="1">
    <location>
        <begin position="225"/>
        <end position="243"/>
    </location>
</feature>
<feature type="domain" description="Acyltransferase 3" evidence="2">
    <location>
        <begin position="5"/>
        <end position="315"/>
    </location>
</feature>
<keyword evidence="1" id="KW-1133">Transmembrane helix</keyword>
<dbReference type="GO" id="GO:0016020">
    <property type="term" value="C:membrane"/>
    <property type="evidence" value="ECO:0007669"/>
    <property type="project" value="TreeGrafter"/>
</dbReference>
<dbReference type="PANTHER" id="PTHR23028">
    <property type="entry name" value="ACETYLTRANSFERASE"/>
    <property type="match status" value="1"/>
</dbReference>
<organism evidence="3 4">
    <name type="scientific">Enterobacter sichuanensis</name>
    <dbReference type="NCBI Taxonomy" id="2071710"/>
    <lineage>
        <taxon>Bacteria</taxon>
        <taxon>Pseudomonadati</taxon>
        <taxon>Pseudomonadota</taxon>
        <taxon>Gammaproteobacteria</taxon>
        <taxon>Enterobacterales</taxon>
        <taxon>Enterobacteriaceae</taxon>
        <taxon>Enterobacter</taxon>
        <taxon>Enterobacter cloacae complex</taxon>
    </lineage>
</organism>
<dbReference type="InterPro" id="IPR002656">
    <property type="entry name" value="Acyl_transf_3_dom"/>
</dbReference>
<feature type="transmembrane region" description="Helical" evidence="1">
    <location>
        <begin position="12"/>
        <end position="31"/>
    </location>
</feature>
<keyword evidence="1" id="KW-0812">Transmembrane</keyword>
<feature type="transmembrane region" description="Helical" evidence="1">
    <location>
        <begin position="140"/>
        <end position="157"/>
    </location>
</feature>
<keyword evidence="1" id="KW-0472">Membrane</keyword>
<evidence type="ECO:0000256" key="1">
    <source>
        <dbReference type="SAM" id="Phobius"/>
    </source>
</evidence>